<keyword evidence="1" id="KW-0802">TPR repeat</keyword>
<dbReference type="AlphaFoldDB" id="A0A660SC69"/>
<feature type="chain" id="PRO_5024874967" description="UDP-N-acetylglucosamine--peptide N-acetylglucosaminyltransferase SPINDLY" evidence="2">
    <location>
        <begin position="20"/>
        <end position="399"/>
    </location>
</feature>
<evidence type="ECO:0000256" key="2">
    <source>
        <dbReference type="SAM" id="SignalP"/>
    </source>
</evidence>
<dbReference type="Proteomes" id="UP000282321">
    <property type="component" value="Unassembled WGS sequence"/>
</dbReference>
<dbReference type="InterPro" id="IPR011990">
    <property type="entry name" value="TPR-like_helical_dom_sf"/>
</dbReference>
<dbReference type="PANTHER" id="PTHR12558">
    <property type="entry name" value="CELL DIVISION CYCLE 16,23,27"/>
    <property type="match status" value="1"/>
</dbReference>
<gene>
    <name evidence="3" type="ORF">DRP44_01530</name>
</gene>
<feature type="repeat" description="TPR" evidence="1">
    <location>
        <begin position="124"/>
        <end position="157"/>
    </location>
</feature>
<protein>
    <recommendedName>
        <fullName evidence="5">UDP-N-acetylglucosamine--peptide N-acetylglucosaminyltransferase SPINDLY</fullName>
    </recommendedName>
</protein>
<dbReference type="Pfam" id="PF13181">
    <property type="entry name" value="TPR_8"/>
    <property type="match status" value="2"/>
</dbReference>
<proteinExistence type="predicted"/>
<dbReference type="PANTHER" id="PTHR12558:SF13">
    <property type="entry name" value="CELL DIVISION CYCLE PROTEIN 27 HOMOLOG"/>
    <property type="match status" value="1"/>
</dbReference>
<reference evidence="3 4" key="1">
    <citation type="submission" date="2018-06" db="EMBL/GenBank/DDBJ databases">
        <title>Extensive metabolic versatility and redundancy in microbially diverse, dynamic hydrothermal sediments.</title>
        <authorList>
            <person name="Dombrowski N."/>
            <person name="Teske A."/>
            <person name="Baker B.J."/>
        </authorList>
    </citation>
    <scope>NUCLEOTIDE SEQUENCE [LARGE SCALE GENOMIC DNA]</scope>
    <source>
        <strain evidence="3">B35_G9</strain>
    </source>
</reference>
<dbReference type="PROSITE" id="PS50293">
    <property type="entry name" value="TPR_REGION"/>
    <property type="match status" value="2"/>
</dbReference>
<sequence>MKKILIVLAMLSLIYTGCATSETSTGTKDITAPDTIGIDTGVVIGEDTTVNHNYGPKDYYDLGYSHYTNKEYDLAVNMLKKAIADSSDFISAYILLSHTYEGMGLNDAAKKTLLDAKRKSPNNPEIYYSLGRLYYDMGEYSKADEMYYNAIKADSTYAYAYLGLGLDCQMRNEKKKSIDFYRKAYKLDPKNEEVAIAYSKSLLELGKYNDAIPILEWLSSQHPRDLQIKLNLGDAYSGAKKYDKALVIFKQLAVSMPKYAPIYTRIAQAYQNLKQYNSAKKYYEKAIEVNPKSEPAYYLYAQMYIEKLKNFTKAKLILDRAEKVNPNSAAVPVLRGDIYLYKAGKTSSYSTAIKTLKKAIAYYKIGLSKNDPSWSNYANSRIRYANKRIKFYTQKIEGY</sequence>
<dbReference type="InterPro" id="IPR019734">
    <property type="entry name" value="TPR_rpt"/>
</dbReference>
<feature type="repeat" description="TPR" evidence="1">
    <location>
        <begin position="158"/>
        <end position="191"/>
    </location>
</feature>
<evidence type="ECO:0000313" key="4">
    <source>
        <dbReference type="Proteomes" id="UP000282321"/>
    </source>
</evidence>
<evidence type="ECO:0000313" key="3">
    <source>
        <dbReference type="EMBL" id="RKX67766.1"/>
    </source>
</evidence>
<evidence type="ECO:0008006" key="5">
    <source>
        <dbReference type="Google" id="ProtNLM"/>
    </source>
</evidence>
<dbReference type="EMBL" id="QNBC01000011">
    <property type="protein sequence ID" value="RKX67766.1"/>
    <property type="molecule type" value="Genomic_DNA"/>
</dbReference>
<feature type="repeat" description="TPR" evidence="1">
    <location>
        <begin position="260"/>
        <end position="293"/>
    </location>
</feature>
<dbReference type="SUPFAM" id="SSF48452">
    <property type="entry name" value="TPR-like"/>
    <property type="match status" value="1"/>
</dbReference>
<keyword evidence="2" id="KW-0732">Signal</keyword>
<feature type="signal peptide" evidence="2">
    <location>
        <begin position="1"/>
        <end position="19"/>
    </location>
</feature>
<dbReference type="Pfam" id="PF14559">
    <property type="entry name" value="TPR_19"/>
    <property type="match status" value="2"/>
</dbReference>
<evidence type="ECO:0000256" key="1">
    <source>
        <dbReference type="PROSITE-ProRule" id="PRU00339"/>
    </source>
</evidence>
<dbReference type="SMART" id="SM00028">
    <property type="entry name" value="TPR"/>
    <property type="match status" value="7"/>
</dbReference>
<accession>A0A660SC69</accession>
<dbReference type="Gene3D" id="1.25.40.10">
    <property type="entry name" value="Tetratricopeptide repeat domain"/>
    <property type="match status" value="2"/>
</dbReference>
<dbReference type="PROSITE" id="PS50005">
    <property type="entry name" value="TPR"/>
    <property type="match status" value="3"/>
</dbReference>
<name>A0A660SC69_UNCT6</name>
<organism evidence="3 4">
    <name type="scientific">candidate division TA06 bacterium</name>
    <dbReference type="NCBI Taxonomy" id="2250710"/>
    <lineage>
        <taxon>Bacteria</taxon>
        <taxon>Bacteria division TA06</taxon>
    </lineage>
</organism>
<comment type="caution">
    <text evidence="3">The sequence shown here is derived from an EMBL/GenBank/DDBJ whole genome shotgun (WGS) entry which is preliminary data.</text>
</comment>